<keyword evidence="1" id="KW-0805">Transcription regulation</keyword>
<dbReference type="EMBL" id="JAVRFI010000002">
    <property type="protein sequence ID" value="MDT0448174.1"/>
    <property type="molecule type" value="Genomic_DNA"/>
</dbReference>
<proteinExistence type="predicted"/>
<keyword evidence="3" id="KW-0804">Transcription</keyword>
<evidence type="ECO:0000256" key="3">
    <source>
        <dbReference type="ARBA" id="ARBA00023163"/>
    </source>
</evidence>
<organism evidence="6 7">
    <name type="scientific">Streptomyces hesseae</name>
    <dbReference type="NCBI Taxonomy" id="3075519"/>
    <lineage>
        <taxon>Bacteria</taxon>
        <taxon>Bacillati</taxon>
        <taxon>Actinomycetota</taxon>
        <taxon>Actinomycetes</taxon>
        <taxon>Kitasatosporales</taxon>
        <taxon>Streptomycetaceae</taxon>
        <taxon>Streptomyces</taxon>
    </lineage>
</organism>
<evidence type="ECO:0000259" key="5">
    <source>
        <dbReference type="PROSITE" id="PS51078"/>
    </source>
</evidence>
<dbReference type="PROSITE" id="PS51078">
    <property type="entry name" value="ICLR_ED"/>
    <property type="match status" value="1"/>
</dbReference>
<dbReference type="InterPro" id="IPR036390">
    <property type="entry name" value="WH_DNA-bd_sf"/>
</dbReference>
<sequence>MARTTAGGTGERPTPGRGVLEGAFALLEALGQAREAGLTELSADSGLPKTTAYRLLEQLAGLGVVEHHGTRYRMGPRMFRLGLGWQPPPGLCAAARVPARRLAEATGASVGICVLREGRTLAVQGVPGTVDHLAPLRPGATWPWYAAAGKVLVAAASPRAPLDPLPAAWRREAAVIRDGGVALDREELVPGVCCVAVPLTAPGGQVVAGLCAMVDPAHDLGRLAHAVARTGRAISAALRGPALGRAS</sequence>
<dbReference type="Proteomes" id="UP001180531">
    <property type="component" value="Unassembled WGS sequence"/>
</dbReference>
<gene>
    <name evidence="6" type="ORF">RM609_03525</name>
</gene>
<dbReference type="Gene3D" id="3.30.450.40">
    <property type="match status" value="1"/>
</dbReference>
<evidence type="ECO:0000259" key="4">
    <source>
        <dbReference type="PROSITE" id="PS51077"/>
    </source>
</evidence>
<feature type="domain" description="IclR-ED" evidence="5">
    <location>
        <begin position="77"/>
        <end position="240"/>
    </location>
</feature>
<dbReference type="InterPro" id="IPR036388">
    <property type="entry name" value="WH-like_DNA-bd_sf"/>
</dbReference>
<dbReference type="Pfam" id="PF01614">
    <property type="entry name" value="IclR_C"/>
    <property type="match status" value="1"/>
</dbReference>
<dbReference type="PANTHER" id="PTHR30136:SF24">
    <property type="entry name" value="HTH-TYPE TRANSCRIPTIONAL REPRESSOR ALLR"/>
    <property type="match status" value="1"/>
</dbReference>
<keyword evidence="7" id="KW-1185">Reference proteome</keyword>
<reference evidence="6" key="1">
    <citation type="submission" date="2024-05" db="EMBL/GenBank/DDBJ databases">
        <title>30 novel species of actinomycetes from the DSMZ collection.</title>
        <authorList>
            <person name="Nouioui I."/>
        </authorList>
    </citation>
    <scope>NUCLEOTIDE SEQUENCE</scope>
    <source>
        <strain evidence="6">DSM 40473</strain>
    </source>
</reference>
<protein>
    <submittedName>
        <fullName evidence="6">Helix-turn-helix domain-containing protein</fullName>
    </submittedName>
</protein>
<dbReference type="SUPFAM" id="SSF46785">
    <property type="entry name" value="Winged helix' DNA-binding domain"/>
    <property type="match status" value="1"/>
</dbReference>
<dbReference type="SMART" id="SM00346">
    <property type="entry name" value="HTH_ICLR"/>
    <property type="match status" value="1"/>
</dbReference>
<dbReference type="InterPro" id="IPR029016">
    <property type="entry name" value="GAF-like_dom_sf"/>
</dbReference>
<dbReference type="InterPro" id="IPR050707">
    <property type="entry name" value="HTH_MetabolicPath_Reg"/>
</dbReference>
<comment type="caution">
    <text evidence="6">The sequence shown here is derived from an EMBL/GenBank/DDBJ whole genome shotgun (WGS) entry which is preliminary data.</text>
</comment>
<dbReference type="RefSeq" id="WP_311607832.1">
    <property type="nucleotide sequence ID" value="NZ_JAVRFI010000002.1"/>
</dbReference>
<name>A0ABU2SIE4_9ACTN</name>
<evidence type="ECO:0000256" key="2">
    <source>
        <dbReference type="ARBA" id="ARBA00023125"/>
    </source>
</evidence>
<dbReference type="InterPro" id="IPR014757">
    <property type="entry name" value="Tscrpt_reg_IclR_C"/>
</dbReference>
<evidence type="ECO:0000313" key="7">
    <source>
        <dbReference type="Proteomes" id="UP001180531"/>
    </source>
</evidence>
<dbReference type="SUPFAM" id="SSF55781">
    <property type="entry name" value="GAF domain-like"/>
    <property type="match status" value="1"/>
</dbReference>
<feature type="domain" description="HTH iclR-type" evidence="4">
    <location>
        <begin position="17"/>
        <end position="76"/>
    </location>
</feature>
<dbReference type="InterPro" id="IPR005471">
    <property type="entry name" value="Tscrpt_reg_IclR_N"/>
</dbReference>
<evidence type="ECO:0000313" key="6">
    <source>
        <dbReference type="EMBL" id="MDT0448174.1"/>
    </source>
</evidence>
<dbReference type="PROSITE" id="PS51077">
    <property type="entry name" value="HTH_ICLR"/>
    <property type="match status" value="1"/>
</dbReference>
<dbReference type="Gene3D" id="1.10.10.10">
    <property type="entry name" value="Winged helix-like DNA-binding domain superfamily/Winged helix DNA-binding domain"/>
    <property type="match status" value="1"/>
</dbReference>
<dbReference type="PANTHER" id="PTHR30136">
    <property type="entry name" value="HELIX-TURN-HELIX TRANSCRIPTIONAL REGULATOR, ICLR FAMILY"/>
    <property type="match status" value="1"/>
</dbReference>
<keyword evidence="2" id="KW-0238">DNA-binding</keyword>
<evidence type="ECO:0000256" key="1">
    <source>
        <dbReference type="ARBA" id="ARBA00023015"/>
    </source>
</evidence>
<dbReference type="Pfam" id="PF09339">
    <property type="entry name" value="HTH_IclR"/>
    <property type="match status" value="1"/>
</dbReference>
<accession>A0ABU2SIE4</accession>